<evidence type="ECO:0000256" key="4">
    <source>
        <dbReference type="ARBA" id="ARBA00023128"/>
    </source>
</evidence>
<dbReference type="EMBL" id="QLNQ01000020">
    <property type="protein sequence ID" value="RCK65286.1"/>
    <property type="molecule type" value="Genomic_DNA"/>
</dbReference>
<keyword evidence="3" id="KW-0809">Transit peptide</keyword>
<dbReference type="Proteomes" id="UP000253472">
    <property type="component" value="Unassembled WGS sequence"/>
</dbReference>
<evidence type="ECO:0000256" key="2">
    <source>
        <dbReference type="ARBA" id="ARBA00009116"/>
    </source>
</evidence>
<accession>A0A367YHB9</accession>
<gene>
    <name evidence="5" type="primary">ATP11</name>
    <name evidence="5" type="ORF">Cantr_01422</name>
</gene>
<proteinExistence type="inferred from homology"/>
<comment type="subcellular location">
    <subcellularLocation>
        <location evidence="1">Mitochondrion</location>
    </subcellularLocation>
</comment>
<comment type="caution">
    <text evidence="5">The sequence shown here is derived from an EMBL/GenBank/DDBJ whole genome shotgun (WGS) entry which is preliminary data.</text>
</comment>
<keyword evidence="6" id="KW-1185">Reference proteome</keyword>
<evidence type="ECO:0000256" key="1">
    <source>
        <dbReference type="ARBA" id="ARBA00004173"/>
    </source>
</evidence>
<dbReference type="Pfam" id="PF06644">
    <property type="entry name" value="ATP11"/>
    <property type="match status" value="1"/>
</dbReference>
<dbReference type="GO" id="GO:0033615">
    <property type="term" value="P:mitochondrial proton-transporting ATP synthase complex assembly"/>
    <property type="evidence" value="ECO:0007669"/>
    <property type="project" value="TreeGrafter"/>
</dbReference>
<evidence type="ECO:0000313" key="5">
    <source>
        <dbReference type="EMBL" id="RCK65286.1"/>
    </source>
</evidence>
<dbReference type="InterPro" id="IPR010591">
    <property type="entry name" value="ATP11"/>
</dbReference>
<protein>
    <submittedName>
        <fullName evidence="5">Protein ATP11, mitochondrial</fullName>
    </submittedName>
</protein>
<dbReference type="AlphaFoldDB" id="A0A367YHB9"/>
<organism evidence="5 6">
    <name type="scientific">Candida viswanathii</name>
    <dbReference type="NCBI Taxonomy" id="5486"/>
    <lineage>
        <taxon>Eukaryota</taxon>
        <taxon>Fungi</taxon>
        <taxon>Dikarya</taxon>
        <taxon>Ascomycota</taxon>
        <taxon>Saccharomycotina</taxon>
        <taxon>Pichiomycetes</taxon>
        <taxon>Debaryomycetaceae</taxon>
        <taxon>Candida/Lodderomyces clade</taxon>
        <taxon>Candida</taxon>
    </lineage>
</organism>
<dbReference type="STRING" id="5486.A0A367YHB9"/>
<evidence type="ECO:0000313" key="6">
    <source>
        <dbReference type="Proteomes" id="UP000253472"/>
    </source>
</evidence>
<comment type="similarity">
    <text evidence="2">Belongs to the ATP11 family.</text>
</comment>
<dbReference type="PANTHER" id="PTHR13126">
    <property type="entry name" value="CHAPERONE ATP11"/>
    <property type="match status" value="1"/>
</dbReference>
<sequence length="350" mass="40533">MLSRTVLRRTRPLVSLARSTQFTRLNSSKPDPAEKVFKEYEKPLEEKEKQDHVDTLQGLKNKFSDKIQETKVKLGDPNVTEGMEKLAGREVFEKYSMKLQEKAKELGIPVEDLKQRFKDEIERVRTKLGGADPTEELQALLKKQEEERKKDGTIKIRGMRDPNAPEVPYKVLDDFIDVEKARHLPREDIIKIWNARFANNDRALHAVLTHLQFADLYTSAFKYPLFILPVPKPLQDGYELQYVQWQFVGPETINCMFTTLAEYKLHGEYASPHTTLTFHLELADDKDLVLMNGYVDKESGITMEEAHLLVVNLQRFYSGKYPEKTKLLKEFNAGDENFNIDELIQQATTV</sequence>
<evidence type="ECO:0000256" key="3">
    <source>
        <dbReference type="ARBA" id="ARBA00022946"/>
    </source>
</evidence>
<reference evidence="5 6" key="1">
    <citation type="submission" date="2018-06" db="EMBL/GenBank/DDBJ databases">
        <title>Whole genome sequencing of Candida tropicalis (genome annotated by CSBL at Korea University).</title>
        <authorList>
            <person name="Ahn J."/>
        </authorList>
    </citation>
    <scope>NUCLEOTIDE SEQUENCE [LARGE SCALE GENOMIC DNA]</scope>
    <source>
        <strain evidence="5 6">ATCC 20962</strain>
    </source>
</reference>
<dbReference type="PANTHER" id="PTHR13126:SF0">
    <property type="entry name" value="ATP SYNTHASE MITOCHONDRIAL F1 COMPLEX ASSEMBLY FACTOR 1"/>
    <property type="match status" value="1"/>
</dbReference>
<dbReference type="OrthoDB" id="16535at2759"/>
<keyword evidence="4" id="KW-0496">Mitochondrion</keyword>
<name>A0A367YHB9_9ASCO</name>
<dbReference type="GO" id="GO:0005739">
    <property type="term" value="C:mitochondrion"/>
    <property type="evidence" value="ECO:0007669"/>
    <property type="project" value="UniProtKB-SubCell"/>
</dbReference>